<comment type="caution">
    <text evidence="3">The sequence shown here is derived from an EMBL/GenBank/DDBJ whole genome shotgun (WGS) entry which is preliminary data.</text>
</comment>
<gene>
    <name evidence="3" type="ORF">QQ91_0016215</name>
</gene>
<dbReference type="Proteomes" id="UP000031561">
    <property type="component" value="Unassembled WGS sequence"/>
</dbReference>
<accession>A0ABD4T713</accession>
<organism evidence="3 4">
    <name type="scientific">Lyngbya confervoides BDU141951</name>
    <dbReference type="NCBI Taxonomy" id="1574623"/>
    <lineage>
        <taxon>Bacteria</taxon>
        <taxon>Bacillati</taxon>
        <taxon>Cyanobacteriota</taxon>
        <taxon>Cyanophyceae</taxon>
        <taxon>Oscillatoriophycideae</taxon>
        <taxon>Oscillatoriales</taxon>
        <taxon>Microcoleaceae</taxon>
        <taxon>Lyngbya</taxon>
    </lineage>
</organism>
<dbReference type="PANTHER" id="PTHR35811:SF1">
    <property type="entry name" value="HTH OST-TYPE DOMAIN-CONTAINING PROTEIN"/>
    <property type="match status" value="1"/>
</dbReference>
<evidence type="ECO:0000313" key="3">
    <source>
        <dbReference type="EMBL" id="MCM1984367.1"/>
    </source>
</evidence>
<dbReference type="CDD" id="cd11297">
    <property type="entry name" value="PIN_LabA-like_N_1"/>
    <property type="match status" value="1"/>
</dbReference>
<dbReference type="PANTHER" id="PTHR35811">
    <property type="entry name" value="SLR1870 PROTEIN"/>
    <property type="match status" value="1"/>
</dbReference>
<feature type="region of interest" description="Disordered" evidence="1">
    <location>
        <begin position="49"/>
        <end position="78"/>
    </location>
</feature>
<dbReference type="Pfam" id="PF01936">
    <property type="entry name" value="NYN"/>
    <property type="match status" value="1"/>
</dbReference>
<evidence type="ECO:0000256" key="1">
    <source>
        <dbReference type="SAM" id="MobiDB-lite"/>
    </source>
</evidence>
<feature type="domain" description="NYN" evidence="2">
    <location>
        <begin position="84"/>
        <end position="240"/>
    </location>
</feature>
<name>A0ABD4T713_9CYAN</name>
<protein>
    <submittedName>
        <fullName evidence="3">NYN domain-containing protein</fullName>
    </submittedName>
</protein>
<dbReference type="AlphaFoldDB" id="A0ABD4T713"/>
<evidence type="ECO:0000313" key="4">
    <source>
        <dbReference type="Proteomes" id="UP000031561"/>
    </source>
</evidence>
<keyword evidence="4" id="KW-1185">Reference proteome</keyword>
<reference evidence="3 4" key="1">
    <citation type="journal article" date="2015" name="Genome Announc.">
        <title>Draft Genome Sequence of Filamentous Marine Cyanobacterium Lyngbya confervoides Strain BDU141951.</title>
        <authorList>
            <person name="Chandrababunaidu M.M."/>
            <person name="Sen D."/>
            <person name="Tripathy S."/>
        </authorList>
    </citation>
    <scope>NUCLEOTIDE SEQUENCE [LARGE SCALE GENOMIC DNA]</scope>
    <source>
        <strain evidence="3 4">BDU141951</strain>
    </source>
</reference>
<evidence type="ECO:0000259" key="2">
    <source>
        <dbReference type="Pfam" id="PF01936"/>
    </source>
</evidence>
<dbReference type="RefSeq" id="WP_166276244.1">
    <property type="nucleotide sequence ID" value="NZ_JTHE03000091.1"/>
</dbReference>
<dbReference type="InterPro" id="IPR021139">
    <property type="entry name" value="NYN"/>
</dbReference>
<dbReference type="Gene3D" id="3.40.50.1010">
    <property type="entry name" value="5'-nuclease"/>
    <property type="match status" value="1"/>
</dbReference>
<proteinExistence type="predicted"/>
<sequence>MLNRSKAQAGLVVAGISFGLGLGLTRNLEQAAYTSAIAVASTATGVVVSDRRSSGRDGLPPSPLDPLPLDEGQPAPQEPERQQIAIFWDYENVRVPTQGTSAPLAELLVDYAKSLGHPRLKIVYANWSGRQLGPGWRRNVTASPALNKEEVVVKALYSLGFEPIYVSMGKANSSDVKLAVDCLNAVYRDPSLQHIIIVTGDKDFIPLVNALKDLGKTVTIIGHADKVSEHLMLSADEFVSVKELWVTEHELDTPASPSQIPEQDAAPMPYEDAVGCLLEAIEAALEQGKSTRIETIGRLMRTINSRYHGATYVYTPNQQGTFTKFSAFIANVANEGKIRLETTDSGFKELFLLEENPQDESEFRSEAITAMDRQQWQTLIEQVQNILEEKGSLSFVPLLCLLSKAKQEGALAFLSHSSLRKALQQLIEIQLLVKEDEKLFRLQAGAIANTDQYLDQLVQLNEDQ</sequence>
<dbReference type="EMBL" id="JTHE03000091">
    <property type="protein sequence ID" value="MCM1984367.1"/>
    <property type="molecule type" value="Genomic_DNA"/>
</dbReference>